<dbReference type="InterPro" id="IPR013083">
    <property type="entry name" value="Znf_RING/FYVE/PHD"/>
</dbReference>
<name>A0A6C0H2K3_9ZZZZ</name>
<accession>A0A6C0H2K3</accession>
<proteinExistence type="predicted"/>
<evidence type="ECO:0000313" key="1">
    <source>
        <dbReference type="EMBL" id="QHT74768.1"/>
    </source>
</evidence>
<organism evidence="1">
    <name type="scientific">viral metagenome</name>
    <dbReference type="NCBI Taxonomy" id="1070528"/>
    <lineage>
        <taxon>unclassified sequences</taxon>
        <taxon>metagenomes</taxon>
        <taxon>organismal metagenomes</taxon>
    </lineage>
</organism>
<dbReference type="Gene3D" id="3.30.40.10">
    <property type="entry name" value="Zinc/RING finger domain, C3HC4 (zinc finger)"/>
    <property type="match status" value="1"/>
</dbReference>
<dbReference type="EMBL" id="MN739858">
    <property type="protein sequence ID" value="QHT74768.1"/>
    <property type="molecule type" value="Genomic_DNA"/>
</dbReference>
<sequence>MKKKPWWSNKWGSDALCGITHSRLRPGKNKHGIPLTITLKCLHRFYTGALLEWANKCSSGEIPTCPLCRCSFNVLEILINSGSVQIIDIGSSSHRM</sequence>
<protein>
    <recommendedName>
        <fullName evidence="2">Anaphase-promoting complex subunit 11 RING-H2 finger domain-containing protein</fullName>
    </recommendedName>
</protein>
<evidence type="ECO:0008006" key="2">
    <source>
        <dbReference type="Google" id="ProtNLM"/>
    </source>
</evidence>
<dbReference type="AlphaFoldDB" id="A0A6C0H2K3"/>
<reference evidence="1" key="1">
    <citation type="journal article" date="2020" name="Nature">
        <title>Giant virus diversity and host interactions through global metagenomics.</title>
        <authorList>
            <person name="Schulz F."/>
            <person name="Roux S."/>
            <person name="Paez-Espino D."/>
            <person name="Jungbluth S."/>
            <person name="Walsh D.A."/>
            <person name="Denef V.J."/>
            <person name="McMahon K.D."/>
            <person name="Konstantinidis K.T."/>
            <person name="Eloe-Fadrosh E.A."/>
            <person name="Kyrpides N.C."/>
            <person name="Woyke T."/>
        </authorList>
    </citation>
    <scope>NUCLEOTIDE SEQUENCE</scope>
    <source>
        <strain evidence="1">GVMAG-M-3300023179-62</strain>
    </source>
</reference>
<dbReference type="SUPFAM" id="SSF57850">
    <property type="entry name" value="RING/U-box"/>
    <property type="match status" value="1"/>
</dbReference>